<dbReference type="InterPro" id="IPR036864">
    <property type="entry name" value="Zn2-C6_fun-type_DNA-bd_sf"/>
</dbReference>
<dbReference type="AlphaFoldDB" id="A0A0H2RY51"/>
<feature type="compositionally biased region" description="Low complexity" evidence="1">
    <location>
        <begin position="130"/>
        <end position="144"/>
    </location>
</feature>
<organism evidence="3 4">
    <name type="scientific">Schizopora paradoxa</name>
    <dbReference type="NCBI Taxonomy" id="27342"/>
    <lineage>
        <taxon>Eukaryota</taxon>
        <taxon>Fungi</taxon>
        <taxon>Dikarya</taxon>
        <taxon>Basidiomycota</taxon>
        <taxon>Agaricomycotina</taxon>
        <taxon>Agaricomycetes</taxon>
        <taxon>Hymenochaetales</taxon>
        <taxon>Schizoporaceae</taxon>
        <taxon>Schizopora</taxon>
    </lineage>
</organism>
<accession>A0A0H2RY51</accession>
<dbReference type="GO" id="GO:0000981">
    <property type="term" value="F:DNA-binding transcription factor activity, RNA polymerase II-specific"/>
    <property type="evidence" value="ECO:0007669"/>
    <property type="project" value="InterPro"/>
</dbReference>
<gene>
    <name evidence="3" type="ORF">SCHPADRAFT_553780</name>
</gene>
<dbReference type="Pfam" id="PF00172">
    <property type="entry name" value="Zn_clus"/>
    <property type="match status" value="1"/>
</dbReference>
<evidence type="ECO:0000256" key="1">
    <source>
        <dbReference type="SAM" id="MobiDB-lite"/>
    </source>
</evidence>
<evidence type="ECO:0000313" key="3">
    <source>
        <dbReference type="EMBL" id="KLO09726.1"/>
    </source>
</evidence>
<dbReference type="InParanoid" id="A0A0H2RY51"/>
<dbReference type="SUPFAM" id="SSF57701">
    <property type="entry name" value="Zn2/Cys6 DNA-binding domain"/>
    <property type="match status" value="1"/>
</dbReference>
<dbReference type="SMART" id="SM00066">
    <property type="entry name" value="GAL4"/>
    <property type="match status" value="1"/>
</dbReference>
<proteinExistence type="predicted"/>
<feature type="domain" description="Zn(2)-C6 fungal-type" evidence="2">
    <location>
        <begin position="64"/>
        <end position="96"/>
    </location>
</feature>
<evidence type="ECO:0000313" key="4">
    <source>
        <dbReference type="Proteomes" id="UP000053477"/>
    </source>
</evidence>
<evidence type="ECO:0000259" key="2">
    <source>
        <dbReference type="PROSITE" id="PS50048"/>
    </source>
</evidence>
<dbReference type="EMBL" id="KQ086047">
    <property type="protein sequence ID" value="KLO09726.1"/>
    <property type="molecule type" value="Genomic_DNA"/>
</dbReference>
<dbReference type="CDD" id="cd00067">
    <property type="entry name" value="GAL4"/>
    <property type="match status" value="1"/>
</dbReference>
<dbReference type="Proteomes" id="UP000053477">
    <property type="component" value="Unassembled WGS sequence"/>
</dbReference>
<reference evidence="3 4" key="1">
    <citation type="submission" date="2015-04" db="EMBL/GenBank/DDBJ databases">
        <title>Complete genome sequence of Schizopora paradoxa KUC8140, a cosmopolitan wood degrader in East Asia.</title>
        <authorList>
            <consortium name="DOE Joint Genome Institute"/>
            <person name="Min B."/>
            <person name="Park H."/>
            <person name="Jang Y."/>
            <person name="Kim J.-J."/>
            <person name="Kim K.H."/>
            <person name="Pangilinan J."/>
            <person name="Lipzen A."/>
            <person name="Riley R."/>
            <person name="Grigoriev I.V."/>
            <person name="Spatafora J.W."/>
            <person name="Choi I.-G."/>
        </authorList>
    </citation>
    <scope>NUCLEOTIDE SEQUENCE [LARGE SCALE GENOMIC DNA]</scope>
    <source>
        <strain evidence="3 4">KUC8140</strain>
    </source>
</reference>
<dbReference type="PROSITE" id="PS50048">
    <property type="entry name" value="ZN2_CY6_FUNGAL_2"/>
    <property type="match status" value="1"/>
</dbReference>
<dbReference type="InterPro" id="IPR001138">
    <property type="entry name" value="Zn2Cys6_DnaBD"/>
</dbReference>
<feature type="region of interest" description="Disordered" evidence="1">
    <location>
        <begin position="124"/>
        <end position="147"/>
    </location>
</feature>
<name>A0A0H2RY51_9AGAM</name>
<protein>
    <recommendedName>
        <fullName evidence="2">Zn(2)-C6 fungal-type domain-containing protein</fullName>
    </recommendedName>
</protein>
<sequence>MLHDRRSSLYWQYAWMEYKSRTMLFNEQVLFSTKMPQPHNTSTSTNELQESSAYKAKLAINKSPCTACRRSRRRCDGVAPNVFCSSCIKRGRTCIFVKNYERNATGEFRQYDPSNQSYRIDLDNNTKHVSSSPPSSSQCSSSSSRENVFPNTSQCYYPTLVLQDMNIPAIDIMEEQSWTQNGCLMQSGDVSCLTNSLGLLATDKGFDGTSFGVLPSDSENHRQTSYPYNQRANESFTFDSLFGSENVFNQLTLADGNYSRVPEENISINQFVPRNTSTHGQEAGRSYRECAQTGLDIFADKMRNSL</sequence>
<keyword evidence="4" id="KW-1185">Reference proteome</keyword>
<dbReference type="Gene3D" id="4.10.240.10">
    <property type="entry name" value="Zn(2)-C6 fungal-type DNA-binding domain"/>
    <property type="match status" value="1"/>
</dbReference>
<dbReference type="GO" id="GO:0008270">
    <property type="term" value="F:zinc ion binding"/>
    <property type="evidence" value="ECO:0007669"/>
    <property type="project" value="InterPro"/>
</dbReference>